<feature type="compositionally biased region" description="Gly residues" evidence="1">
    <location>
        <begin position="191"/>
        <end position="203"/>
    </location>
</feature>
<dbReference type="PANTHER" id="PTHR13663">
    <property type="entry name" value="SIMILAR TO RIKEN CDNA 6430548M08"/>
    <property type="match status" value="1"/>
</dbReference>
<feature type="compositionally biased region" description="Low complexity" evidence="1">
    <location>
        <begin position="128"/>
        <end position="150"/>
    </location>
</feature>
<dbReference type="InParanoid" id="A0A7R8YVJ8"/>
<dbReference type="FunCoup" id="A0A7R8YVJ8">
    <property type="interactions" value="25"/>
</dbReference>
<evidence type="ECO:0000313" key="2">
    <source>
        <dbReference type="EMBL" id="CAD7086404.1"/>
    </source>
</evidence>
<gene>
    <name evidence="2" type="ORF">HERILL_LOCUS9181</name>
</gene>
<reference evidence="2 3" key="1">
    <citation type="submission" date="2020-11" db="EMBL/GenBank/DDBJ databases">
        <authorList>
            <person name="Wallbank WR R."/>
            <person name="Pardo Diaz C."/>
            <person name="Kozak K."/>
            <person name="Martin S."/>
            <person name="Jiggins C."/>
            <person name="Moest M."/>
            <person name="Warren A I."/>
            <person name="Generalovic N T."/>
            <person name="Byers J.R.P. K."/>
            <person name="Montejo-Kovacevich G."/>
            <person name="Yen C E."/>
        </authorList>
    </citation>
    <scope>NUCLEOTIDE SEQUENCE [LARGE SCALE GENOMIC DNA]</scope>
</reference>
<evidence type="ECO:0008006" key="4">
    <source>
        <dbReference type="Google" id="ProtNLM"/>
    </source>
</evidence>
<feature type="region of interest" description="Disordered" evidence="1">
    <location>
        <begin position="58"/>
        <end position="78"/>
    </location>
</feature>
<feature type="region of interest" description="Disordered" evidence="1">
    <location>
        <begin position="123"/>
        <end position="232"/>
    </location>
</feature>
<sequence length="532" mass="59442">MVDMVSSVNRDGEGSRIKSLMERTPSILKSKFLSVLGNSNELLNGISNKLDINLSLSGSDTNTEYTDDDDEECCSRDDDTVDISSIDFETRRVKERRAHEEILSGRFRHPNLAPKLTKDGLQLDLDKPLSSSSDSNKSSPYSISNDSKSPNRGGASDPEDEKTESLKMNGHVSAMGHRSSNPAIDVIPPLDGGGGSAESGGGRTPNVKCDKSPPTPQPQPHQPRPSNSSTLTSLNDLMIPLSASLESSDLRIVMRSESEVSVPSWCSSMSLENPAEEVVKEFMKQFVNIVFTSSSSIGLELKSEFGQKARLDSGRLWFARFVNAQRAKSKRVDETTFYSLVQYFAIILFECAESKDYSPAKNLMNMCFTFYHEIEVPGCEPYREYLFTYLREQPIWHTLEFWNAAFADALKGLQDHRPMNGERRLSSTVDNRNNDNVSLSCNATHSTTPGKPKLEQHESVDIVTEEQKFQHNITFGQLGTFTCNMHAFGLSKDLCIDFLQRQAAIASLPKEQEKILRDNIKRMYLETDKWGA</sequence>
<dbReference type="Proteomes" id="UP000594454">
    <property type="component" value="Chromosome 3"/>
</dbReference>
<accession>A0A7R8YVJ8</accession>
<dbReference type="OrthoDB" id="6268344at2759"/>
<keyword evidence="3" id="KW-1185">Reference proteome</keyword>
<protein>
    <recommendedName>
        <fullName evidence="4">SBF1/SBF2 domain-containing protein</fullName>
    </recommendedName>
</protein>
<evidence type="ECO:0000256" key="1">
    <source>
        <dbReference type="SAM" id="MobiDB-lite"/>
    </source>
</evidence>
<dbReference type="EMBL" id="LR899011">
    <property type="protein sequence ID" value="CAD7086404.1"/>
    <property type="molecule type" value="Genomic_DNA"/>
</dbReference>
<dbReference type="InterPro" id="IPR039872">
    <property type="entry name" value="KIAA0513"/>
</dbReference>
<dbReference type="AlphaFoldDB" id="A0A7R8YVJ8"/>
<dbReference type="OMA" id="YREYLFI"/>
<proteinExistence type="predicted"/>
<evidence type="ECO:0000313" key="3">
    <source>
        <dbReference type="Proteomes" id="UP000594454"/>
    </source>
</evidence>
<feature type="compositionally biased region" description="Pro residues" evidence="1">
    <location>
        <begin position="213"/>
        <end position="223"/>
    </location>
</feature>
<dbReference type="PANTHER" id="PTHR13663:SF2">
    <property type="entry name" value="SIMILAR TO RIKEN CDNA 6430548M08"/>
    <property type="match status" value="1"/>
</dbReference>
<organism evidence="2 3">
    <name type="scientific">Hermetia illucens</name>
    <name type="common">Black soldier fly</name>
    <dbReference type="NCBI Taxonomy" id="343691"/>
    <lineage>
        <taxon>Eukaryota</taxon>
        <taxon>Metazoa</taxon>
        <taxon>Ecdysozoa</taxon>
        <taxon>Arthropoda</taxon>
        <taxon>Hexapoda</taxon>
        <taxon>Insecta</taxon>
        <taxon>Pterygota</taxon>
        <taxon>Neoptera</taxon>
        <taxon>Endopterygota</taxon>
        <taxon>Diptera</taxon>
        <taxon>Brachycera</taxon>
        <taxon>Stratiomyomorpha</taxon>
        <taxon>Stratiomyidae</taxon>
        <taxon>Hermetiinae</taxon>
        <taxon>Hermetia</taxon>
    </lineage>
</organism>
<name>A0A7R8YVJ8_HERIL</name>